<dbReference type="KEGG" id="gma:AciX8_4456"/>
<feature type="transmembrane region" description="Helical" evidence="5">
    <location>
        <begin position="6"/>
        <end position="25"/>
    </location>
</feature>
<dbReference type="Proteomes" id="UP000007113">
    <property type="component" value="Chromosome"/>
</dbReference>
<evidence type="ECO:0000256" key="3">
    <source>
        <dbReference type="ARBA" id="ARBA00022989"/>
    </source>
</evidence>
<keyword evidence="4 5" id="KW-0472">Membrane</keyword>
<feature type="transmembrane region" description="Helical" evidence="5">
    <location>
        <begin position="32"/>
        <end position="54"/>
    </location>
</feature>
<evidence type="ECO:0000313" key="6">
    <source>
        <dbReference type="EMBL" id="AEU38729.1"/>
    </source>
</evidence>
<sequence length="425" mass="47537">MNHSLYVRATAIYLPLAAAALAGLLRPRRSRQLAACLLSLFWTLCTLLVLQRLNQLTGWWAFSPGGLLFREMPLELYFGWAMLWGLVPQLAFPKGSLVWVSAFMVAFDLVAMPLCKPVLYLGNHWLAGEALAVLLVLLPALLLARWTLNDTHLELRATLQVVLSVMLFLFLVPELVFAVRPGDGWLPLLHSPSWQRQLGLQLLLLLALPGVSAVAEFAQRGHGTPLPYDPPRHLVTSGIYRYCANPMQLSCGLVMLLWAAMLHNLWLLLAACMSILYSAGIAEWDEGRDLAERFKTSWQYYRRAVPSWRVRWLPYHSGTSARLYIARTCGPCSELRLWMEARHPIGFDLIDAETLPSGSIQRLRYDPADGSAPVEGIRALGRAMEHLHLGWAFCGAALRLPLVWQSVQLLMDASGLGPRILGDMT</sequence>
<protein>
    <recommendedName>
        <fullName evidence="8">Phospholipid methyltransferase</fullName>
    </recommendedName>
</protein>
<reference evidence="6 7" key="1">
    <citation type="submission" date="2011-11" db="EMBL/GenBank/DDBJ databases">
        <title>Complete sequence of Granulicella mallensis MP5ACTX8.</title>
        <authorList>
            <consortium name="US DOE Joint Genome Institute"/>
            <person name="Lucas S."/>
            <person name="Copeland A."/>
            <person name="Lapidus A."/>
            <person name="Cheng J.-F."/>
            <person name="Goodwin L."/>
            <person name="Pitluck S."/>
            <person name="Peters L."/>
            <person name="Lu M."/>
            <person name="Detter J.C."/>
            <person name="Han C."/>
            <person name="Tapia R."/>
            <person name="Land M."/>
            <person name="Hauser L."/>
            <person name="Kyrpides N."/>
            <person name="Ivanova N."/>
            <person name="Mikhailova N."/>
            <person name="Pagani I."/>
            <person name="Rawat S."/>
            <person name="Mannisto M."/>
            <person name="Haggblom M."/>
            <person name="Woyke T."/>
        </authorList>
    </citation>
    <scope>NUCLEOTIDE SEQUENCE [LARGE SCALE GENOMIC DNA]</scope>
    <source>
        <strain evidence="7">ATCC BAA-1857 / DSM 23137 / MP5ACTX8</strain>
    </source>
</reference>
<dbReference type="InterPro" id="IPR007318">
    <property type="entry name" value="Phopholipid_MeTrfase"/>
</dbReference>
<evidence type="ECO:0000256" key="5">
    <source>
        <dbReference type="SAM" id="Phobius"/>
    </source>
</evidence>
<evidence type="ECO:0000256" key="2">
    <source>
        <dbReference type="ARBA" id="ARBA00022692"/>
    </source>
</evidence>
<dbReference type="EMBL" id="CP003130">
    <property type="protein sequence ID" value="AEU38729.1"/>
    <property type="molecule type" value="Genomic_DNA"/>
</dbReference>
<dbReference type="eggNOG" id="COG2020">
    <property type="taxonomic scope" value="Bacteria"/>
</dbReference>
<accession>G8NU94</accession>
<dbReference type="STRING" id="682795.AciX8_4456"/>
<gene>
    <name evidence="6" type="ordered locus">AciX8_4456</name>
</gene>
<keyword evidence="3 5" id="KW-1133">Transmembrane helix</keyword>
<keyword evidence="7" id="KW-1185">Reference proteome</keyword>
<proteinExistence type="predicted"/>
<dbReference type="AlphaFoldDB" id="G8NU94"/>
<feature type="transmembrane region" description="Helical" evidence="5">
    <location>
        <begin position="74"/>
        <end position="92"/>
    </location>
</feature>
<organism evidence="6 7">
    <name type="scientific">Granulicella mallensis (strain ATCC BAA-1857 / DSM 23137 / MP5ACTX8)</name>
    <dbReference type="NCBI Taxonomy" id="682795"/>
    <lineage>
        <taxon>Bacteria</taxon>
        <taxon>Pseudomonadati</taxon>
        <taxon>Acidobacteriota</taxon>
        <taxon>Terriglobia</taxon>
        <taxon>Terriglobales</taxon>
        <taxon>Acidobacteriaceae</taxon>
        <taxon>Granulicella</taxon>
    </lineage>
</organism>
<name>G8NU94_GRAMM</name>
<dbReference type="Gene3D" id="1.20.120.1630">
    <property type="match status" value="1"/>
</dbReference>
<evidence type="ECO:0000256" key="1">
    <source>
        <dbReference type="ARBA" id="ARBA00004127"/>
    </source>
</evidence>
<dbReference type="GO" id="GO:0012505">
    <property type="term" value="C:endomembrane system"/>
    <property type="evidence" value="ECO:0007669"/>
    <property type="project" value="UniProtKB-SubCell"/>
</dbReference>
<dbReference type="OrthoDB" id="272002at2"/>
<feature type="transmembrane region" description="Helical" evidence="5">
    <location>
        <begin position="97"/>
        <end position="119"/>
    </location>
</feature>
<feature type="transmembrane region" description="Helical" evidence="5">
    <location>
        <begin position="158"/>
        <end position="178"/>
    </location>
</feature>
<evidence type="ECO:0000256" key="4">
    <source>
        <dbReference type="ARBA" id="ARBA00023136"/>
    </source>
</evidence>
<keyword evidence="2 5" id="KW-0812">Transmembrane</keyword>
<comment type="subcellular location">
    <subcellularLocation>
        <location evidence="1">Endomembrane system</location>
        <topology evidence="1">Multi-pass membrane protein</topology>
    </subcellularLocation>
</comment>
<dbReference type="Pfam" id="PF04191">
    <property type="entry name" value="PEMT"/>
    <property type="match status" value="1"/>
</dbReference>
<dbReference type="RefSeq" id="WP_014267600.1">
    <property type="nucleotide sequence ID" value="NC_016631.1"/>
</dbReference>
<feature type="transmembrane region" description="Helical" evidence="5">
    <location>
        <begin position="125"/>
        <end position="146"/>
    </location>
</feature>
<feature type="transmembrane region" description="Helical" evidence="5">
    <location>
        <begin position="198"/>
        <end position="218"/>
    </location>
</feature>
<dbReference type="HOGENOM" id="CLU_608110_0_0_0"/>
<evidence type="ECO:0000313" key="7">
    <source>
        <dbReference type="Proteomes" id="UP000007113"/>
    </source>
</evidence>
<evidence type="ECO:0008006" key="8">
    <source>
        <dbReference type="Google" id="ProtNLM"/>
    </source>
</evidence>